<dbReference type="Proteomes" id="UP000505377">
    <property type="component" value="Chromosome"/>
</dbReference>
<evidence type="ECO:0000313" key="4">
    <source>
        <dbReference type="Proteomes" id="UP000505377"/>
    </source>
</evidence>
<dbReference type="SUPFAM" id="SSF53067">
    <property type="entry name" value="Actin-like ATPase domain"/>
    <property type="match status" value="2"/>
</dbReference>
<evidence type="ECO:0000259" key="2">
    <source>
        <dbReference type="Pfam" id="PF12802"/>
    </source>
</evidence>
<dbReference type="PANTHER" id="PTHR18964:SF149">
    <property type="entry name" value="BIFUNCTIONAL UDP-N-ACETYLGLUCOSAMINE 2-EPIMERASE_N-ACETYLMANNOSAMINE KINASE"/>
    <property type="match status" value="1"/>
</dbReference>
<gene>
    <name evidence="3" type="ORF">HOP40_00485</name>
</gene>
<dbReference type="InterPro" id="IPR043129">
    <property type="entry name" value="ATPase_NBD"/>
</dbReference>
<organism evidence="3 4">
    <name type="scientific">Pseudonocardia broussonetiae</name>
    <dbReference type="NCBI Taxonomy" id="2736640"/>
    <lineage>
        <taxon>Bacteria</taxon>
        <taxon>Bacillati</taxon>
        <taxon>Actinomycetota</taxon>
        <taxon>Actinomycetes</taxon>
        <taxon>Pseudonocardiales</taxon>
        <taxon>Pseudonocardiaceae</taxon>
        <taxon>Pseudonocardia</taxon>
    </lineage>
</organism>
<dbReference type="SUPFAM" id="SSF46785">
    <property type="entry name" value="Winged helix' DNA-binding domain"/>
    <property type="match status" value="1"/>
</dbReference>
<dbReference type="Gene3D" id="1.10.10.10">
    <property type="entry name" value="Winged helix-like DNA-binding domain superfamily/Winged helix DNA-binding domain"/>
    <property type="match status" value="1"/>
</dbReference>
<evidence type="ECO:0000313" key="3">
    <source>
        <dbReference type="EMBL" id="QJY50281.1"/>
    </source>
</evidence>
<dbReference type="GO" id="GO:0003700">
    <property type="term" value="F:DNA-binding transcription factor activity"/>
    <property type="evidence" value="ECO:0007669"/>
    <property type="project" value="InterPro"/>
</dbReference>
<dbReference type="KEGG" id="pbro:HOP40_00485"/>
<comment type="similarity">
    <text evidence="1">Belongs to the ROK (NagC/XylR) family.</text>
</comment>
<evidence type="ECO:0000256" key="1">
    <source>
        <dbReference type="ARBA" id="ARBA00006479"/>
    </source>
</evidence>
<feature type="domain" description="HTH marR-type" evidence="2">
    <location>
        <begin position="14"/>
        <end position="57"/>
    </location>
</feature>
<dbReference type="InterPro" id="IPR000600">
    <property type="entry name" value="ROK"/>
</dbReference>
<protein>
    <submittedName>
        <fullName evidence="3">ROK family transcriptional regulator</fullName>
    </submittedName>
</protein>
<dbReference type="InterPro" id="IPR036390">
    <property type="entry name" value="WH_DNA-bd_sf"/>
</dbReference>
<dbReference type="Pfam" id="PF12802">
    <property type="entry name" value="MarR_2"/>
    <property type="match status" value="1"/>
</dbReference>
<sequence length="396" mass="40224">MRPGGMREHNLAVVLGEVARQQPVSRARVAAATGLTKTTVSALVADLVRDRLVTQAEAVRGQGDRGRPGSGLSLDGDHVAALGCEISVDRLAVSVLDLRMRQRVRLERWADNRRDPMTVLGEISGLAAEAVRLAGEQGLSVVGATVAVPGLLDRASSRITVAPNLGWHDVPLDHRWSVLGAAALPTQVDNEANLAAIGELRLGAGTLYDSFMLVTGEVGIGAGLVIDSALHSGAGGYAGELGHVVVTPDGDLCGCGARGCLETVAGKEALLRAAGLDPRDGLRPLIEGVGSGEPRALAAVDAAARALAVALAAAVNLLDPGAIILGGPLAAIGPRLLDTLETNLAARLRNLRGSAPPVLASALGDDSAVLGGAVAVLDAVVADPGPVMRRAGRPDG</sequence>
<dbReference type="InterPro" id="IPR000835">
    <property type="entry name" value="HTH_MarR-typ"/>
</dbReference>
<dbReference type="InterPro" id="IPR036388">
    <property type="entry name" value="WH-like_DNA-bd_sf"/>
</dbReference>
<dbReference type="PANTHER" id="PTHR18964">
    <property type="entry name" value="ROK (REPRESSOR, ORF, KINASE) FAMILY"/>
    <property type="match status" value="1"/>
</dbReference>
<name>A0A6M6JVW4_9PSEU</name>
<dbReference type="Gene3D" id="3.30.420.40">
    <property type="match status" value="2"/>
</dbReference>
<keyword evidence="4" id="KW-1185">Reference proteome</keyword>
<proteinExistence type="inferred from homology"/>
<dbReference type="EMBL" id="CP053564">
    <property type="protein sequence ID" value="QJY50281.1"/>
    <property type="molecule type" value="Genomic_DNA"/>
</dbReference>
<reference evidence="3 4" key="1">
    <citation type="submission" date="2020-05" db="EMBL/GenBank/DDBJ databases">
        <authorList>
            <person name="Mo P."/>
        </authorList>
    </citation>
    <scope>NUCLEOTIDE SEQUENCE [LARGE SCALE GENOMIC DNA]</scope>
    <source>
        <strain evidence="3 4">Gen01</strain>
    </source>
</reference>
<dbReference type="Pfam" id="PF00480">
    <property type="entry name" value="ROK"/>
    <property type="match status" value="1"/>
</dbReference>
<accession>A0A6M6JVW4</accession>
<dbReference type="AlphaFoldDB" id="A0A6M6JVW4"/>